<dbReference type="Proteomes" id="UP001500167">
    <property type="component" value="Unassembled WGS sequence"/>
</dbReference>
<organism evidence="1 2">
    <name type="scientific">Sphingobacterium ginsenosidimutans</name>
    <dbReference type="NCBI Taxonomy" id="687845"/>
    <lineage>
        <taxon>Bacteria</taxon>
        <taxon>Pseudomonadati</taxon>
        <taxon>Bacteroidota</taxon>
        <taxon>Sphingobacteriia</taxon>
        <taxon>Sphingobacteriales</taxon>
        <taxon>Sphingobacteriaceae</taxon>
        <taxon>Sphingobacterium</taxon>
    </lineage>
</organism>
<reference evidence="2" key="1">
    <citation type="journal article" date="2019" name="Int. J. Syst. Evol. Microbiol.">
        <title>The Global Catalogue of Microorganisms (GCM) 10K type strain sequencing project: providing services to taxonomists for standard genome sequencing and annotation.</title>
        <authorList>
            <consortium name="The Broad Institute Genomics Platform"/>
            <consortium name="The Broad Institute Genome Sequencing Center for Infectious Disease"/>
            <person name="Wu L."/>
            <person name="Ma J."/>
        </authorList>
    </citation>
    <scope>NUCLEOTIDE SEQUENCE [LARGE SCALE GENOMIC DNA]</scope>
    <source>
        <strain evidence="2">JCM 16722</strain>
    </source>
</reference>
<name>A0ABP8A8T5_9SPHI</name>
<proteinExistence type="predicted"/>
<evidence type="ECO:0000313" key="1">
    <source>
        <dbReference type="EMBL" id="GAA4180059.1"/>
    </source>
</evidence>
<comment type="caution">
    <text evidence="1">The sequence shown here is derived from an EMBL/GenBank/DDBJ whole genome shotgun (WGS) entry which is preliminary data.</text>
</comment>
<protein>
    <submittedName>
        <fullName evidence="1">Uncharacterized protein</fullName>
    </submittedName>
</protein>
<gene>
    <name evidence="1" type="ORF">GCM10022218_33570</name>
</gene>
<dbReference type="EMBL" id="BAAAZK010000007">
    <property type="protein sequence ID" value="GAA4180059.1"/>
    <property type="molecule type" value="Genomic_DNA"/>
</dbReference>
<sequence length="94" mass="10919">MNYQEALALFYTLNWDDENTFYNQEFGDSYLQLKPLDRTEVADNKVIKVEILIDEYLIKFAVTAVTMSEATALIKYYFVHDKIGNIDSYGVGYP</sequence>
<dbReference type="RefSeq" id="WP_346086993.1">
    <property type="nucleotide sequence ID" value="NZ_BAAAZK010000007.1"/>
</dbReference>
<keyword evidence="2" id="KW-1185">Reference proteome</keyword>
<accession>A0ABP8A8T5</accession>
<evidence type="ECO:0000313" key="2">
    <source>
        <dbReference type="Proteomes" id="UP001500167"/>
    </source>
</evidence>